<comment type="caution">
    <text evidence="4">The sequence shown here is derived from an EMBL/GenBank/DDBJ whole genome shotgun (WGS) entry which is preliminary data.</text>
</comment>
<evidence type="ECO:0000313" key="5">
    <source>
        <dbReference type="Proteomes" id="UP000823989"/>
    </source>
</evidence>
<feature type="active site" description="Charge relay system" evidence="1">
    <location>
        <position position="293"/>
    </location>
</feature>
<gene>
    <name evidence="4" type="ORF">H9891_08630</name>
</gene>
<evidence type="ECO:0000256" key="2">
    <source>
        <dbReference type="SAM" id="Phobius"/>
    </source>
</evidence>
<dbReference type="SUPFAM" id="SSF53474">
    <property type="entry name" value="alpha/beta-Hydrolases"/>
    <property type="match status" value="1"/>
</dbReference>
<keyword evidence="2" id="KW-0472">Membrane</keyword>
<dbReference type="Gene3D" id="3.40.50.1820">
    <property type="entry name" value="alpha/beta hydrolase"/>
    <property type="match status" value="1"/>
</dbReference>
<keyword evidence="2" id="KW-1133">Transmembrane helix</keyword>
<feature type="transmembrane region" description="Helical" evidence="2">
    <location>
        <begin position="6"/>
        <end position="26"/>
    </location>
</feature>
<dbReference type="GO" id="GO:0047617">
    <property type="term" value="F:fatty acyl-CoA hydrolase activity"/>
    <property type="evidence" value="ECO:0007669"/>
    <property type="project" value="TreeGrafter"/>
</dbReference>
<keyword evidence="2" id="KW-0812">Transmembrane</keyword>
<dbReference type="EMBL" id="DXHR01000028">
    <property type="protein sequence ID" value="HIW13198.1"/>
    <property type="molecule type" value="Genomic_DNA"/>
</dbReference>
<dbReference type="AlphaFoldDB" id="A0A9D1QIH9"/>
<dbReference type="GO" id="GO:0006631">
    <property type="term" value="P:fatty acid metabolic process"/>
    <property type="evidence" value="ECO:0007669"/>
    <property type="project" value="TreeGrafter"/>
</dbReference>
<reference evidence="4" key="1">
    <citation type="journal article" date="2021" name="PeerJ">
        <title>Extensive microbial diversity within the chicken gut microbiome revealed by metagenomics and culture.</title>
        <authorList>
            <person name="Gilroy R."/>
            <person name="Ravi A."/>
            <person name="Getino M."/>
            <person name="Pursley I."/>
            <person name="Horton D.L."/>
            <person name="Alikhan N.F."/>
            <person name="Baker D."/>
            <person name="Gharbi K."/>
            <person name="Hall N."/>
            <person name="Watson M."/>
            <person name="Adriaenssens E.M."/>
            <person name="Foster-Nyarko E."/>
            <person name="Jarju S."/>
            <person name="Secka A."/>
            <person name="Antonio M."/>
            <person name="Oren A."/>
            <person name="Chaudhuri R.R."/>
            <person name="La Ragione R."/>
            <person name="Hildebrand F."/>
            <person name="Pallen M.J."/>
        </authorList>
    </citation>
    <scope>NUCLEOTIDE SEQUENCE</scope>
    <source>
        <strain evidence="4">ChiHjej13B12-752</strain>
    </source>
</reference>
<dbReference type="InterPro" id="IPR029058">
    <property type="entry name" value="AB_hydrolase_fold"/>
</dbReference>
<evidence type="ECO:0000256" key="1">
    <source>
        <dbReference type="PIRSR" id="PIRSR016521-1"/>
    </source>
</evidence>
<reference evidence="4" key="2">
    <citation type="submission" date="2021-04" db="EMBL/GenBank/DDBJ databases">
        <authorList>
            <person name="Gilroy R."/>
        </authorList>
    </citation>
    <scope>NUCLEOTIDE SEQUENCE</scope>
    <source>
        <strain evidence="4">ChiHjej13B12-752</strain>
    </source>
</reference>
<proteinExistence type="predicted"/>
<evidence type="ECO:0000259" key="3">
    <source>
        <dbReference type="Pfam" id="PF08840"/>
    </source>
</evidence>
<feature type="domain" description="BAAT/Acyl-CoA thioester hydrolase C-terminal" evidence="3">
    <location>
        <begin position="133"/>
        <end position="328"/>
    </location>
</feature>
<dbReference type="InterPro" id="IPR016662">
    <property type="entry name" value="Acyl-CoA_thioEstase_long-chain"/>
</dbReference>
<protein>
    <recommendedName>
        <fullName evidence="3">BAAT/Acyl-CoA thioester hydrolase C-terminal domain-containing protein</fullName>
    </recommendedName>
</protein>
<feature type="active site" description="Charge relay system" evidence="1">
    <location>
        <position position="263"/>
    </location>
</feature>
<organism evidence="4 5">
    <name type="scientific">Candidatus Salinicoccus stercoripullorum</name>
    <dbReference type="NCBI Taxonomy" id="2838756"/>
    <lineage>
        <taxon>Bacteria</taxon>
        <taxon>Bacillati</taxon>
        <taxon>Bacillota</taxon>
        <taxon>Bacilli</taxon>
        <taxon>Bacillales</taxon>
        <taxon>Staphylococcaceae</taxon>
        <taxon>Salinicoccus</taxon>
    </lineage>
</organism>
<dbReference type="Proteomes" id="UP000823989">
    <property type="component" value="Unassembled WGS sequence"/>
</dbReference>
<name>A0A9D1QIH9_9STAP</name>
<evidence type="ECO:0000313" key="4">
    <source>
        <dbReference type="EMBL" id="HIW13198.1"/>
    </source>
</evidence>
<dbReference type="PANTHER" id="PTHR10824">
    <property type="entry name" value="ACYL-COENZYME A THIOESTERASE-RELATED"/>
    <property type="match status" value="1"/>
</dbReference>
<dbReference type="PANTHER" id="PTHR10824:SF4">
    <property type="entry name" value="ACYL-COENZYME A THIOESTERASE 1-LIKE"/>
    <property type="match status" value="1"/>
</dbReference>
<dbReference type="InterPro" id="IPR014940">
    <property type="entry name" value="BAAT_C"/>
</dbReference>
<dbReference type="Pfam" id="PF08840">
    <property type="entry name" value="BAAT_C"/>
    <property type="match status" value="1"/>
</dbReference>
<feature type="active site" description="Charge relay system" evidence="1">
    <location>
        <position position="150"/>
    </location>
</feature>
<sequence length="334" mass="36264">MMKTVLKVLLGFVVLIVVVVIAVFGMRLYNTQKYDLSGGMPDYHDLSDYPDSFEGGTIEYFETGEAAGFHLLPDAPVGTETIAIFGGSEGSSNFDMALQLAEEGYEVYSLFFFGAPNQNEELAQVPLEFFGDFLEHAELGGKEVTVIGASKGAELGLVLTNYYDEISNLVLYAPSSYVFQGLSFGREAHSSWTWNGEDLPYISLQQSDFGAFARTIFDSIVLNPVKYRETYVSAVEMNGNSEEKRVDTSNFDGNALLIAGGDDAMWQSEVAAEEIGEALGDRAEVDIYPKAGHLFGVPAAVGGLAVGGTLEANETAEEESGRKLMQFLETNITD</sequence>
<dbReference type="GO" id="GO:0006637">
    <property type="term" value="P:acyl-CoA metabolic process"/>
    <property type="evidence" value="ECO:0007669"/>
    <property type="project" value="InterPro"/>
</dbReference>
<dbReference type="PIRSF" id="PIRSF016521">
    <property type="entry name" value="Acyl-CoA_hydro"/>
    <property type="match status" value="1"/>
</dbReference>
<accession>A0A9D1QIH9</accession>